<protein>
    <submittedName>
        <fullName evidence="2">Uncharacterized protein</fullName>
    </submittedName>
</protein>
<evidence type="ECO:0000313" key="3">
    <source>
        <dbReference type="Proteomes" id="UP001500426"/>
    </source>
</evidence>
<gene>
    <name evidence="2" type="ORF">GCM10022388_12460</name>
</gene>
<keyword evidence="1" id="KW-0732">Signal</keyword>
<feature type="signal peptide" evidence="1">
    <location>
        <begin position="1"/>
        <end position="17"/>
    </location>
</feature>
<accession>A0ABP7UP96</accession>
<feature type="chain" id="PRO_5046688955" evidence="1">
    <location>
        <begin position="18"/>
        <end position="779"/>
    </location>
</feature>
<keyword evidence="3" id="KW-1185">Reference proteome</keyword>
<dbReference type="Proteomes" id="UP001500426">
    <property type="component" value="Unassembled WGS sequence"/>
</dbReference>
<comment type="caution">
    <text evidence="2">The sequence shown here is derived from an EMBL/GenBank/DDBJ whole genome shotgun (WGS) entry which is preliminary data.</text>
</comment>
<sequence>MKVFSSFFLLFSIQVFACGWSETPETTRLALFRAERINNIKLRPFCYSADYYMSVKEGKNADQIRNCKEWQAKLGNQISIDDIYEILYNTESEKFENASKSKVLQNVFKDNSFIEALALPKNKLFFEYISLAKKIEYNNLGRNKWESWDDIQVDYYHEKSKVKAVISNFKNKLQSTKDAFLIKRYAFLLLRYDFYNNGTSKEIEELYQKYFTSKDNSILNPWAMHYFAMSIEDKALRNYYLSKVFVSCDEKAFAVMLNFDDKIIEETLKYAKNDFEKGIILALKCMRNPSPALKDLKEIQQLIPQSEYFSFLVGREINKLEDWIFTPKYTENSPSVVFETQDWYTDYEKAKKVNEIKDLAYLNELKEFLIVIQSQAVGEQKDFYNTAISQLCFINDEIDLGKQYSDKISANANASILLQKHIQLALIALKQVNISDEKTKQILFESFNAIEDIVENDATLFKSMYSLYRIASKQYLDKKDAATAGLLFLKSENKKTYSDNFGGYYSYYEDQYYYYYIGYFERFAKEKDIDNLMGLIQKDNKTPFEKYICSGTTYQDINAYKDVKGTLAFRNNNLELAQKTFAEIPKEFYEKNYEFKYYLNENPFIPKVLVYGTKERKYDYKFDKANFVATLIKLKKQNTAESNLKLAHAYYNVSSVGNAWMMTAYGLSSGEYSFADYVFGGNRVDKEVTFQNGNFYNLEMASQYYQKALQLAKNKEIKAMASLMIFECDLTKHYSFAQPYEENPKPFIAGIEIKNFLTIYKNTKTYQQYNCPLLEQFIK</sequence>
<evidence type="ECO:0000256" key="1">
    <source>
        <dbReference type="SAM" id="SignalP"/>
    </source>
</evidence>
<proteinExistence type="predicted"/>
<dbReference type="EMBL" id="BAABCS010000014">
    <property type="protein sequence ID" value="GAA4048367.1"/>
    <property type="molecule type" value="Genomic_DNA"/>
</dbReference>
<organism evidence="2 3">
    <name type="scientific">Flavobacterium chungnamense</name>
    <dbReference type="NCBI Taxonomy" id="706182"/>
    <lineage>
        <taxon>Bacteria</taxon>
        <taxon>Pseudomonadati</taxon>
        <taxon>Bacteroidota</taxon>
        <taxon>Flavobacteriia</taxon>
        <taxon>Flavobacteriales</taxon>
        <taxon>Flavobacteriaceae</taxon>
        <taxon>Flavobacterium</taxon>
    </lineage>
</organism>
<evidence type="ECO:0000313" key="2">
    <source>
        <dbReference type="EMBL" id="GAA4048367.1"/>
    </source>
</evidence>
<reference evidence="3" key="1">
    <citation type="journal article" date="2019" name="Int. J. Syst. Evol. Microbiol.">
        <title>The Global Catalogue of Microorganisms (GCM) 10K type strain sequencing project: providing services to taxonomists for standard genome sequencing and annotation.</title>
        <authorList>
            <consortium name="The Broad Institute Genomics Platform"/>
            <consortium name="The Broad Institute Genome Sequencing Center for Infectious Disease"/>
            <person name="Wu L."/>
            <person name="Ma J."/>
        </authorList>
    </citation>
    <scope>NUCLEOTIDE SEQUENCE [LARGE SCALE GENOMIC DNA]</scope>
    <source>
        <strain evidence="3">JCM 17068</strain>
    </source>
</reference>
<name>A0ABP7UP96_9FLAO</name>